<sequence>MKLVIFGLSISSSWGNGHATLWRGLVRALARRGWTVIFFERDLPYYAGARDLYDIEDGELVLYSDWDEALPAARRHLADADVALVSSYCPDGIAASDLVLSSPRPLHLFYDLDTPVTLSALERGEATSYIGPRGLSDFDLVLSYTGGEALDALKARLGARMVAPLYGHVDPCVHRPTMPAARYSADLSYIGTYAEDRQAGVEAFMLEPARQRPNLRFVIAGAQYPENFPWVENLYFVRHLPPEEHPAFYSSSRLTLNVTRRAMAKMGWCPSGRLFEAASCGVPIISDSWEGLDTFFEPGREVLVAVDTEDVTAALDLGDAELRRIAQAARERVLSCHTSEHRAAEFETIANDLKSVAAGEAA</sequence>
<dbReference type="Gene3D" id="3.40.50.2000">
    <property type="entry name" value="Glycogen Phosphorylase B"/>
    <property type="match status" value="1"/>
</dbReference>
<evidence type="ECO:0000313" key="2">
    <source>
        <dbReference type="EMBL" id="ABG64069.1"/>
    </source>
</evidence>
<gene>
    <name evidence="2" type="ordered locus">Meso_2692</name>
</gene>
<dbReference type="KEGG" id="mes:Meso_2692"/>
<feature type="domain" description="Spore protein YkvP/CgeB glycosyl transferase-like" evidence="1">
    <location>
        <begin position="203"/>
        <end position="347"/>
    </location>
</feature>
<dbReference type="Pfam" id="PF13524">
    <property type="entry name" value="Glyco_trans_1_2"/>
    <property type="match status" value="1"/>
</dbReference>
<protein>
    <recommendedName>
        <fullName evidence="1">Spore protein YkvP/CgeB glycosyl transferase-like domain-containing protein</fullName>
    </recommendedName>
</protein>
<dbReference type="OrthoDB" id="9774625at2"/>
<dbReference type="SUPFAM" id="SSF53756">
    <property type="entry name" value="UDP-Glycosyltransferase/glycogen phosphorylase"/>
    <property type="match status" value="1"/>
</dbReference>
<proteinExistence type="predicted"/>
<organism evidence="2">
    <name type="scientific">Chelativorans sp. (strain BNC1)</name>
    <dbReference type="NCBI Taxonomy" id="266779"/>
    <lineage>
        <taxon>Bacteria</taxon>
        <taxon>Pseudomonadati</taxon>
        <taxon>Pseudomonadota</taxon>
        <taxon>Alphaproteobacteria</taxon>
        <taxon>Hyphomicrobiales</taxon>
        <taxon>Phyllobacteriaceae</taxon>
        <taxon>Chelativorans</taxon>
    </lineage>
</organism>
<accession>Q11EV6</accession>
<dbReference type="STRING" id="266779.Meso_2692"/>
<dbReference type="AlphaFoldDB" id="Q11EV6"/>
<dbReference type="EMBL" id="CP000390">
    <property type="protein sequence ID" value="ABG64069.1"/>
    <property type="molecule type" value="Genomic_DNA"/>
</dbReference>
<dbReference type="eggNOG" id="COG4641">
    <property type="taxonomic scope" value="Bacteria"/>
</dbReference>
<reference evidence="2" key="1">
    <citation type="submission" date="2006-06" db="EMBL/GenBank/DDBJ databases">
        <title>Complete sequence of chromosome of Chelativorans sp. BNC1.</title>
        <authorList>
            <consortium name="US DOE Joint Genome Institute"/>
            <person name="Copeland A."/>
            <person name="Lucas S."/>
            <person name="Lapidus A."/>
            <person name="Barry K."/>
            <person name="Detter J.C."/>
            <person name="Glavina del Rio T."/>
            <person name="Hammon N."/>
            <person name="Israni S."/>
            <person name="Dalin E."/>
            <person name="Tice H."/>
            <person name="Pitluck S."/>
            <person name="Chertkov O."/>
            <person name="Brettin T."/>
            <person name="Bruce D."/>
            <person name="Han C."/>
            <person name="Tapia R."/>
            <person name="Gilna P."/>
            <person name="Schmutz J."/>
            <person name="Larimer F."/>
            <person name="Land M."/>
            <person name="Hauser L."/>
            <person name="Kyrpides N."/>
            <person name="Mikhailova N."/>
            <person name="Richardson P."/>
        </authorList>
    </citation>
    <scope>NUCLEOTIDE SEQUENCE</scope>
    <source>
        <strain evidence="2">BNC1</strain>
    </source>
</reference>
<evidence type="ECO:0000259" key="1">
    <source>
        <dbReference type="Pfam" id="PF13524"/>
    </source>
</evidence>
<dbReference type="InterPro" id="IPR055259">
    <property type="entry name" value="YkvP/CgeB_Glyco_trans-like"/>
</dbReference>
<name>Q11EV6_CHESB</name>
<dbReference type="HOGENOM" id="CLU_048101_0_0_5"/>